<organism evidence="6 7">
    <name type="scientific">Naegleria lovaniensis</name>
    <name type="common">Amoeba</name>
    <dbReference type="NCBI Taxonomy" id="51637"/>
    <lineage>
        <taxon>Eukaryota</taxon>
        <taxon>Discoba</taxon>
        <taxon>Heterolobosea</taxon>
        <taxon>Tetramitia</taxon>
        <taxon>Eutetramitia</taxon>
        <taxon>Vahlkampfiidae</taxon>
        <taxon>Naegleria</taxon>
    </lineage>
</organism>
<feature type="coiled-coil region" evidence="4">
    <location>
        <begin position="502"/>
        <end position="568"/>
    </location>
</feature>
<evidence type="ECO:0000256" key="1">
    <source>
        <dbReference type="ARBA" id="ARBA00022468"/>
    </source>
</evidence>
<evidence type="ECO:0000313" key="6">
    <source>
        <dbReference type="EMBL" id="KAG2375228.1"/>
    </source>
</evidence>
<dbReference type="InterPro" id="IPR001611">
    <property type="entry name" value="Leu-rich_rpt"/>
</dbReference>
<protein>
    <recommendedName>
        <fullName evidence="8">Leucine Rich Repeat family protein</fullName>
    </recommendedName>
</protein>
<evidence type="ECO:0000313" key="7">
    <source>
        <dbReference type="Proteomes" id="UP000816034"/>
    </source>
</evidence>
<evidence type="ECO:0000256" key="4">
    <source>
        <dbReference type="SAM" id="Coils"/>
    </source>
</evidence>
<dbReference type="RefSeq" id="XP_044544402.1">
    <property type="nucleotide sequence ID" value="XM_044700084.1"/>
</dbReference>
<dbReference type="InterPro" id="IPR032675">
    <property type="entry name" value="LRR_dom_sf"/>
</dbReference>
<dbReference type="Gene3D" id="3.80.10.10">
    <property type="entry name" value="Ribonuclease Inhibitor"/>
    <property type="match status" value="3"/>
</dbReference>
<dbReference type="Pfam" id="PF13516">
    <property type="entry name" value="LRR_6"/>
    <property type="match status" value="6"/>
</dbReference>
<dbReference type="GO" id="GO:0006913">
    <property type="term" value="P:nucleocytoplasmic transport"/>
    <property type="evidence" value="ECO:0007669"/>
    <property type="project" value="TreeGrafter"/>
</dbReference>
<name>A0AA88KEP9_NAELO</name>
<dbReference type="GO" id="GO:0005634">
    <property type="term" value="C:nucleus"/>
    <property type="evidence" value="ECO:0007669"/>
    <property type="project" value="TreeGrafter"/>
</dbReference>
<dbReference type="Pfam" id="PF00560">
    <property type="entry name" value="LRR_1"/>
    <property type="match status" value="1"/>
</dbReference>
<accession>A0AA88KEP9</accession>
<keyword evidence="4" id="KW-0175">Coiled coil</keyword>
<dbReference type="PANTHER" id="PTHR24113:SF12">
    <property type="entry name" value="RAN GTPASE-ACTIVATING PROTEIN 1"/>
    <property type="match status" value="1"/>
</dbReference>
<reference evidence="6 7" key="1">
    <citation type="journal article" date="2018" name="BMC Genomics">
        <title>The genome of Naegleria lovaniensis, the basis for a comparative approach to unravel pathogenicity factors of the human pathogenic amoeba N. fowleri.</title>
        <authorList>
            <person name="Liechti N."/>
            <person name="Schurch N."/>
            <person name="Bruggmann R."/>
            <person name="Wittwer M."/>
        </authorList>
    </citation>
    <scope>NUCLEOTIDE SEQUENCE [LARGE SCALE GENOMIC DNA]</scope>
    <source>
        <strain evidence="6 7">ATCC 30569</strain>
    </source>
</reference>
<dbReference type="GO" id="GO:0031267">
    <property type="term" value="F:small GTPase binding"/>
    <property type="evidence" value="ECO:0007669"/>
    <property type="project" value="TreeGrafter"/>
</dbReference>
<dbReference type="GO" id="GO:0005096">
    <property type="term" value="F:GTPase activator activity"/>
    <property type="evidence" value="ECO:0007669"/>
    <property type="project" value="UniProtKB-KW"/>
</dbReference>
<dbReference type="Proteomes" id="UP000816034">
    <property type="component" value="Unassembled WGS sequence"/>
</dbReference>
<dbReference type="EMBL" id="PYSW02000039">
    <property type="protein sequence ID" value="KAG2375228.1"/>
    <property type="molecule type" value="Genomic_DNA"/>
</dbReference>
<proteinExistence type="predicted"/>
<sequence>MLDKYFSEIFLAYCGDTQQRPERELALNLKQLLDKRCNSEKFVMRSQRIGLGTASSLARYFAQVNSKENPLLILDLHENVIRDKGVQALMDELKSLNTLKVLDFGSNDLGSESALLLAEYLKSPDCTLETLLLGSDNSDLYANKIDAEGGVAIAEALLGKKTQQAFFALADAFDENKTIACLRLGQTSMGSVAAINVIQSLEGNENLRYLDIHGNKLSMDIAESLGKMTCSCPSLSVLLLHDNNIKNRGTEILCNYLQAESFLTVLNLAGNGITNDGAFAISNYLSSRHTLTYLNISHNQIAEEGIESIAAAINNPQSCLHTLIVSNNRMGNGGAKALAKCVEYDQCGIVNLELNACGIGDSGAVALCLALTCNTNLLYLKMHNNHISEEAGLAIVDLLEKNHTIVSFDVRGNQLDHPTYLKIKKLMQRNKTDKMLVEPNKLRREVIRLKYVRHLLEEASKELEYQENVRHETTSKVERISERIKVISEETDASANEIIVQIQEEQKRIDYYQNKIATILEEKKKRDEISSVRWQELSALLQKEQTAKEELEHELNELKLGMADAKRKKEIETRSLQEKIKSTKIQTQDMERRREKCSMDIVDMRVRLHDLEMEYLEKFGSDQQEKINVLYQKLKMEDEELFAKQTSMTNLLQNVESFKKTPRYLQPHSQPNISQHSESSSSIGSKKPTVESLPIDSKSSTTTSTAKEPKSSSNPSTGRKGDRRKSSPPASSRRQSTSHASTTAATTTASTQPPQAQPTGKMRVTNLSIYDSNIINK</sequence>
<feature type="region of interest" description="Disordered" evidence="5">
    <location>
        <begin position="664"/>
        <end position="764"/>
    </location>
</feature>
<evidence type="ECO:0000256" key="2">
    <source>
        <dbReference type="ARBA" id="ARBA00022614"/>
    </source>
</evidence>
<keyword evidence="3" id="KW-0677">Repeat</keyword>
<gene>
    <name evidence="6" type="ORF">C9374_009851</name>
</gene>
<feature type="compositionally biased region" description="Low complexity" evidence="5">
    <location>
        <begin position="727"/>
        <end position="759"/>
    </location>
</feature>
<keyword evidence="7" id="KW-1185">Reference proteome</keyword>
<dbReference type="InterPro" id="IPR027038">
    <property type="entry name" value="RanGap"/>
</dbReference>
<dbReference type="SMART" id="SM00368">
    <property type="entry name" value="LRR_RI"/>
    <property type="match status" value="10"/>
</dbReference>
<comment type="caution">
    <text evidence="6">The sequence shown here is derived from an EMBL/GenBank/DDBJ whole genome shotgun (WGS) entry which is preliminary data.</text>
</comment>
<dbReference type="GeneID" id="68102305"/>
<dbReference type="GO" id="GO:0048471">
    <property type="term" value="C:perinuclear region of cytoplasm"/>
    <property type="evidence" value="ECO:0007669"/>
    <property type="project" value="TreeGrafter"/>
</dbReference>
<evidence type="ECO:0008006" key="8">
    <source>
        <dbReference type="Google" id="ProtNLM"/>
    </source>
</evidence>
<dbReference type="SUPFAM" id="SSF52047">
    <property type="entry name" value="RNI-like"/>
    <property type="match status" value="2"/>
</dbReference>
<dbReference type="AlphaFoldDB" id="A0AA88KEP9"/>
<evidence type="ECO:0000256" key="5">
    <source>
        <dbReference type="SAM" id="MobiDB-lite"/>
    </source>
</evidence>
<keyword evidence="2" id="KW-0433">Leucine-rich repeat</keyword>
<evidence type="ECO:0000256" key="3">
    <source>
        <dbReference type="ARBA" id="ARBA00022737"/>
    </source>
</evidence>
<feature type="compositionally biased region" description="Low complexity" evidence="5">
    <location>
        <begin position="669"/>
        <end position="685"/>
    </location>
</feature>
<keyword evidence="1" id="KW-0343">GTPase activation</keyword>
<dbReference type="PANTHER" id="PTHR24113">
    <property type="entry name" value="RAN GTPASE-ACTIVATING PROTEIN 1"/>
    <property type="match status" value="1"/>
</dbReference>
<dbReference type="GO" id="GO:0005829">
    <property type="term" value="C:cytosol"/>
    <property type="evidence" value="ECO:0007669"/>
    <property type="project" value="TreeGrafter"/>
</dbReference>
<feature type="compositionally biased region" description="Low complexity" evidence="5">
    <location>
        <begin position="697"/>
        <end position="706"/>
    </location>
</feature>